<comment type="caution">
    <text evidence="1">The sequence shown here is derived from an EMBL/GenBank/DDBJ whole genome shotgun (WGS) entry which is preliminary data.</text>
</comment>
<reference evidence="1 2" key="1">
    <citation type="journal article" date="2020" name="Mol. Biol. Evol.">
        <title>Distinct Expression and Methylation Patterns for Genes with Different Fates following a Single Whole-Genome Duplication in Flowering Plants.</title>
        <authorList>
            <person name="Shi T."/>
            <person name="Rahmani R.S."/>
            <person name="Gugger P.F."/>
            <person name="Wang M."/>
            <person name="Li H."/>
            <person name="Zhang Y."/>
            <person name="Li Z."/>
            <person name="Wang Q."/>
            <person name="Van de Peer Y."/>
            <person name="Marchal K."/>
            <person name="Chen J."/>
        </authorList>
    </citation>
    <scope>NUCLEOTIDE SEQUENCE [LARGE SCALE GENOMIC DNA]</scope>
    <source>
        <tissue evidence="1">Leaf</tissue>
    </source>
</reference>
<sequence length="35" mass="4140">MRSWCVLACNIVGPAVSICTRRRKEFLTERREVMK</sequence>
<accession>A0A822XQE9</accession>
<dbReference type="Proteomes" id="UP000607653">
    <property type="component" value="Unassembled WGS sequence"/>
</dbReference>
<keyword evidence="2" id="KW-1185">Reference proteome</keyword>
<name>A0A822XQE9_NELNU</name>
<gene>
    <name evidence="1" type="ORF">HUJ06_023376</name>
</gene>
<dbReference type="EMBL" id="DUZY01000001">
    <property type="protein sequence ID" value="DAD21913.1"/>
    <property type="molecule type" value="Genomic_DNA"/>
</dbReference>
<dbReference type="AlphaFoldDB" id="A0A822XQE9"/>
<evidence type="ECO:0000313" key="1">
    <source>
        <dbReference type="EMBL" id="DAD21913.1"/>
    </source>
</evidence>
<protein>
    <submittedName>
        <fullName evidence="1">Uncharacterized protein</fullName>
    </submittedName>
</protein>
<evidence type="ECO:0000313" key="2">
    <source>
        <dbReference type="Proteomes" id="UP000607653"/>
    </source>
</evidence>
<organism evidence="1 2">
    <name type="scientific">Nelumbo nucifera</name>
    <name type="common">Sacred lotus</name>
    <dbReference type="NCBI Taxonomy" id="4432"/>
    <lineage>
        <taxon>Eukaryota</taxon>
        <taxon>Viridiplantae</taxon>
        <taxon>Streptophyta</taxon>
        <taxon>Embryophyta</taxon>
        <taxon>Tracheophyta</taxon>
        <taxon>Spermatophyta</taxon>
        <taxon>Magnoliopsida</taxon>
        <taxon>Proteales</taxon>
        <taxon>Nelumbonaceae</taxon>
        <taxon>Nelumbo</taxon>
    </lineage>
</organism>
<proteinExistence type="predicted"/>